<gene>
    <name evidence="2" type="ORF">A9J31_13575</name>
</gene>
<protein>
    <submittedName>
        <fullName evidence="2">Hydrolase</fullName>
    </submittedName>
</protein>
<dbReference type="EMBL" id="LZDS01000007">
    <property type="protein sequence ID" value="OBX29429.1"/>
    <property type="molecule type" value="Genomic_DNA"/>
</dbReference>
<dbReference type="OrthoDB" id="9780744at2"/>
<reference evidence="3" key="1">
    <citation type="submission" date="2016-06" db="EMBL/GenBank/DDBJ databases">
        <authorList>
            <person name="Radolfova-Krizova L."/>
            <person name="Nemec A."/>
        </authorList>
    </citation>
    <scope>NUCLEOTIDE SEQUENCE [LARGE SCALE GENOMIC DNA]</scope>
    <source>
        <strain evidence="3">ANC 4275</strain>
    </source>
</reference>
<keyword evidence="3" id="KW-1185">Reference proteome</keyword>
<organism evidence="2 3">
    <name type="scientific">Acinetobacter gandensis</name>
    <dbReference type="NCBI Taxonomy" id="1443941"/>
    <lineage>
        <taxon>Bacteria</taxon>
        <taxon>Pseudomonadati</taxon>
        <taxon>Pseudomonadota</taxon>
        <taxon>Gammaproteobacteria</taxon>
        <taxon>Moraxellales</taxon>
        <taxon>Moraxellaceae</taxon>
        <taxon>Acinetobacter</taxon>
    </lineage>
</organism>
<evidence type="ECO:0000313" key="2">
    <source>
        <dbReference type="EMBL" id="OBX29429.1"/>
    </source>
</evidence>
<keyword evidence="2" id="KW-0378">Hydrolase</keyword>
<evidence type="ECO:0000313" key="3">
    <source>
        <dbReference type="Proteomes" id="UP000185753"/>
    </source>
</evidence>
<dbReference type="GO" id="GO:0006629">
    <property type="term" value="P:lipid metabolic process"/>
    <property type="evidence" value="ECO:0007669"/>
    <property type="project" value="InterPro"/>
</dbReference>
<dbReference type="GO" id="GO:0016787">
    <property type="term" value="F:hydrolase activity"/>
    <property type="evidence" value="ECO:0007669"/>
    <property type="project" value="UniProtKB-KW"/>
</dbReference>
<dbReference type="AlphaFoldDB" id="A0A1A7RD36"/>
<name>A0A1A7RD36_9GAMM</name>
<dbReference type="Pfam" id="PF01764">
    <property type="entry name" value="Lipase_3"/>
    <property type="match status" value="1"/>
</dbReference>
<feature type="domain" description="Fungal lipase-type" evidence="1">
    <location>
        <begin position="26"/>
        <end position="125"/>
    </location>
</feature>
<accession>A0A1A7RD36</accession>
<dbReference type="InterPro" id="IPR002921">
    <property type="entry name" value="Fungal_lipase-type"/>
</dbReference>
<dbReference type="SUPFAM" id="SSF53474">
    <property type="entry name" value="alpha/beta-Hydrolases"/>
    <property type="match status" value="1"/>
</dbReference>
<dbReference type="STRING" id="1443941.A9J31_13575"/>
<comment type="caution">
    <text evidence="2">The sequence shown here is derived from an EMBL/GenBank/DDBJ whole genome shotgun (WGS) entry which is preliminary data.</text>
</comment>
<dbReference type="Proteomes" id="UP000185753">
    <property type="component" value="Unassembled WGS sequence"/>
</dbReference>
<dbReference type="Gene3D" id="3.40.50.1820">
    <property type="entry name" value="alpha/beta hydrolase"/>
    <property type="match status" value="1"/>
</dbReference>
<proteinExistence type="predicted"/>
<evidence type="ECO:0000259" key="1">
    <source>
        <dbReference type="Pfam" id="PF01764"/>
    </source>
</evidence>
<sequence length="243" mass="27337">MNQHILLITGWGGGSKLLTPLQQALIGQGFSVELWNIFDALNKDVLAQKVEQAKQFDVIIGWSLGGQLATILVDAIQKQYQQKKVLITLGSNPCFVANQDWSAAMDQMSFQHFKQSFQQDAIATLKKFGFMVCQGTDSTKQDFVTLQSLIQAQNLDVLHAGLSCLEKLNNVSILKNYSGYQYHVFAKQDYLVSYKVERLLRNLAVEFLQTELVSGSHGFPLFDAESISCKIYQYLKKIEQISV</sequence>
<dbReference type="InterPro" id="IPR029058">
    <property type="entry name" value="AB_hydrolase_fold"/>
</dbReference>
<dbReference type="RefSeq" id="WP_067762674.1">
    <property type="nucleotide sequence ID" value="NZ_CP183909.1"/>
</dbReference>